<evidence type="ECO:0000313" key="3">
    <source>
        <dbReference type="Proteomes" id="UP000009047"/>
    </source>
</evidence>
<dbReference type="PANTHER" id="PTHR13016:SF0">
    <property type="entry name" value="AMME SYNDROME CANDIDATE GENE 1 PROTEIN"/>
    <property type="match status" value="1"/>
</dbReference>
<dbReference type="InterPro" id="IPR023473">
    <property type="entry name" value="AMMECR1"/>
</dbReference>
<dbReference type="Pfam" id="PF01871">
    <property type="entry name" value="AMMECR1"/>
    <property type="match status" value="1"/>
</dbReference>
<dbReference type="RefSeq" id="WP_013257584.1">
    <property type="nucleotide sequence ID" value="NC_014365.1"/>
</dbReference>
<dbReference type="HOGENOM" id="CLU_095686_1_1_7"/>
<keyword evidence="3" id="KW-1185">Reference proteome</keyword>
<dbReference type="PANTHER" id="PTHR13016">
    <property type="entry name" value="AMMECR1 HOMOLOG"/>
    <property type="match status" value="1"/>
</dbReference>
<gene>
    <name evidence="2" type="ordered locus">Deba_0757</name>
</gene>
<evidence type="ECO:0000259" key="1">
    <source>
        <dbReference type="PROSITE" id="PS51112"/>
    </source>
</evidence>
<dbReference type="Proteomes" id="UP000009047">
    <property type="component" value="Chromosome"/>
</dbReference>
<dbReference type="EMBL" id="CP002085">
    <property type="protein sequence ID" value="ADK84129.1"/>
    <property type="molecule type" value="Genomic_DNA"/>
</dbReference>
<dbReference type="InterPro" id="IPR027485">
    <property type="entry name" value="AMMECR1_N"/>
</dbReference>
<dbReference type="InterPro" id="IPR036071">
    <property type="entry name" value="AMMECR1_dom_sf"/>
</dbReference>
<name>E1QEZ3_DESB2</name>
<reference evidence="2 3" key="1">
    <citation type="journal article" date="2010" name="Stand. Genomic Sci.">
        <title>Complete genome sequence of Desulfarculus baarsii type strain (2st14).</title>
        <authorList>
            <person name="Sun H."/>
            <person name="Spring S."/>
            <person name="Lapidus A."/>
            <person name="Davenport K."/>
            <person name="Del Rio T.G."/>
            <person name="Tice H."/>
            <person name="Nolan M."/>
            <person name="Copeland A."/>
            <person name="Cheng J.F."/>
            <person name="Lucas S."/>
            <person name="Tapia R."/>
            <person name="Goodwin L."/>
            <person name="Pitluck S."/>
            <person name="Ivanova N."/>
            <person name="Pagani I."/>
            <person name="Mavromatis K."/>
            <person name="Ovchinnikova G."/>
            <person name="Pati A."/>
            <person name="Chen A."/>
            <person name="Palaniappan K."/>
            <person name="Hauser L."/>
            <person name="Chang Y.J."/>
            <person name="Jeffries C.D."/>
            <person name="Detter J.C."/>
            <person name="Han C."/>
            <person name="Rohde M."/>
            <person name="Brambilla E."/>
            <person name="Goker M."/>
            <person name="Woyke T."/>
            <person name="Bristow J."/>
            <person name="Eisen J.A."/>
            <person name="Markowitz V."/>
            <person name="Hugenholtz P."/>
            <person name="Kyrpides N.C."/>
            <person name="Klenk H.P."/>
            <person name="Land M."/>
        </authorList>
    </citation>
    <scope>NUCLEOTIDE SEQUENCE [LARGE SCALE GENOMIC DNA]</scope>
    <source>
        <strain evidence="3">ATCC 33931 / DSM 2075 / LMG 7858 / VKM B-1802 / 2st14</strain>
    </source>
</reference>
<dbReference type="eggNOG" id="COG2078">
    <property type="taxonomic scope" value="Bacteria"/>
</dbReference>
<dbReference type="NCBIfam" id="TIGR00296">
    <property type="entry name" value="TIGR00296 family protein"/>
    <property type="match status" value="1"/>
</dbReference>
<dbReference type="KEGG" id="dbr:Deba_0757"/>
<dbReference type="NCBIfam" id="TIGR04335">
    <property type="entry name" value="AmmeMemoSam_A"/>
    <property type="match status" value="1"/>
</dbReference>
<dbReference type="InterPro" id="IPR027623">
    <property type="entry name" value="AmmeMemoSam_A"/>
</dbReference>
<protein>
    <submittedName>
        <fullName evidence="2">AMMECR1 domain protein</fullName>
    </submittedName>
</protein>
<sequence length="185" mass="20349">MSQALSPEDKKRLLAIARQTVEDASVGRAPRAWPTAPGQPPDERGAFVTLHKNGQLRGCIGNFVGDGSLERTVSQMAVAAASQDPRFRPLRPDELAEIDIEVSVLSPLERIDDPELIEVGRHGIYLISPRGRGVLLPQVAVEQGWDRWTFLDHTCLKAGLNPGCWREPEVNIFIFSADIFGESQA</sequence>
<accession>E1QEZ3</accession>
<evidence type="ECO:0000313" key="2">
    <source>
        <dbReference type="EMBL" id="ADK84129.1"/>
    </source>
</evidence>
<dbReference type="OrthoDB" id="9782820at2"/>
<feature type="domain" description="AMMECR1" evidence="1">
    <location>
        <begin position="8"/>
        <end position="185"/>
    </location>
</feature>
<dbReference type="STRING" id="644282.Deba_0757"/>
<proteinExistence type="predicted"/>
<dbReference type="AlphaFoldDB" id="E1QEZ3"/>
<dbReference type="Gene3D" id="3.30.700.20">
    <property type="entry name" value="Hypothetical protein ph0010, domain 1"/>
    <property type="match status" value="1"/>
</dbReference>
<dbReference type="Gene3D" id="3.30.1490.150">
    <property type="entry name" value="Hypothetical protein ph0010, domain 2"/>
    <property type="match status" value="1"/>
</dbReference>
<dbReference type="PROSITE" id="PS51112">
    <property type="entry name" value="AMMECR1"/>
    <property type="match status" value="1"/>
</dbReference>
<organism evidence="2 3">
    <name type="scientific">Desulfarculus baarsii (strain ATCC 33931 / DSM 2075 / LMG 7858 / VKM B-1802 / 2st14)</name>
    <dbReference type="NCBI Taxonomy" id="644282"/>
    <lineage>
        <taxon>Bacteria</taxon>
        <taxon>Pseudomonadati</taxon>
        <taxon>Thermodesulfobacteriota</taxon>
        <taxon>Desulfarculia</taxon>
        <taxon>Desulfarculales</taxon>
        <taxon>Desulfarculaceae</taxon>
        <taxon>Desulfarculus</taxon>
    </lineage>
</organism>
<dbReference type="SUPFAM" id="SSF143447">
    <property type="entry name" value="AMMECR1-like"/>
    <property type="match status" value="1"/>
</dbReference>
<dbReference type="InterPro" id="IPR002733">
    <property type="entry name" value="AMMECR1_domain"/>
</dbReference>